<reference evidence="1" key="1">
    <citation type="submission" date="2024-06" db="EMBL/GenBank/DDBJ databases">
        <authorList>
            <person name="Liu X."/>
            <person name="Lenzi L."/>
            <person name="Haldenby T S."/>
            <person name="Uol C."/>
        </authorList>
    </citation>
    <scope>NUCLEOTIDE SEQUENCE</scope>
</reference>
<organism evidence="1 2">
    <name type="scientific">Calicophoron daubneyi</name>
    <name type="common">Rumen fluke</name>
    <name type="synonym">Paramphistomum daubneyi</name>
    <dbReference type="NCBI Taxonomy" id="300641"/>
    <lineage>
        <taxon>Eukaryota</taxon>
        <taxon>Metazoa</taxon>
        <taxon>Spiralia</taxon>
        <taxon>Lophotrochozoa</taxon>
        <taxon>Platyhelminthes</taxon>
        <taxon>Trematoda</taxon>
        <taxon>Digenea</taxon>
        <taxon>Plagiorchiida</taxon>
        <taxon>Pronocephalata</taxon>
        <taxon>Paramphistomoidea</taxon>
        <taxon>Paramphistomidae</taxon>
        <taxon>Calicophoron</taxon>
    </lineage>
</organism>
<comment type="caution">
    <text evidence="1">The sequence shown here is derived from an EMBL/GenBank/DDBJ whole genome shotgun (WGS) entry which is preliminary data.</text>
</comment>
<sequence length="389" mass="45243">MMLDRAIYLQGVRLNDMLLQCPDLTGNLMGVLLRFRKNQITMVADIQERFSQVWMPLEECDMVLWQAEVDEAKIFENVSVSRCWKPESSAIGSTKLHCFSDASKSVYGCISCLRLVLPDGHMHYGFMLNKSRVAPIKAVTILRLQLMATLLSTEAAAVLRKECMIPIDGEFFWVDYMVVWQYIQNITSRFQTFVANRLVVNQRNPEVKRWHYIRSMDNPAGVASTGISAKHYWGMKIYLNGSKFRWTPLDNCLTDNESYFELKVEKDCYAVWSGKNVDVIEETVKRCSECFRLNSFEVYVSVMFGNLAENSVLIKPLQCHEVSSAIEMNSLYARYARYWKRAQYMTSVSWKRRKKENLTTLKLRSKWISLCRNFVKRHLVLELNAKCPL</sequence>
<evidence type="ECO:0000313" key="1">
    <source>
        <dbReference type="EMBL" id="CAL5129728.1"/>
    </source>
</evidence>
<dbReference type="Proteomes" id="UP001497525">
    <property type="component" value="Unassembled WGS sequence"/>
</dbReference>
<dbReference type="AlphaFoldDB" id="A0AAV2SX66"/>
<dbReference type="PANTHER" id="PTHR47331:SF1">
    <property type="entry name" value="GAG-LIKE PROTEIN"/>
    <property type="match status" value="1"/>
</dbReference>
<dbReference type="EMBL" id="CAXLJL010000014">
    <property type="protein sequence ID" value="CAL5129728.1"/>
    <property type="molecule type" value="Genomic_DNA"/>
</dbReference>
<accession>A0AAV2SX66</accession>
<dbReference type="InterPro" id="IPR008042">
    <property type="entry name" value="Retrotrans_Pao"/>
</dbReference>
<dbReference type="PANTHER" id="PTHR47331">
    <property type="entry name" value="PHD-TYPE DOMAIN-CONTAINING PROTEIN"/>
    <property type="match status" value="1"/>
</dbReference>
<name>A0AAV2SX66_CALDB</name>
<protein>
    <submittedName>
        <fullName evidence="1">Uncharacterized protein</fullName>
    </submittedName>
</protein>
<evidence type="ECO:0000313" key="2">
    <source>
        <dbReference type="Proteomes" id="UP001497525"/>
    </source>
</evidence>
<dbReference type="Pfam" id="PF05380">
    <property type="entry name" value="Peptidase_A17"/>
    <property type="match status" value="1"/>
</dbReference>
<proteinExistence type="predicted"/>
<gene>
    <name evidence="1" type="ORF">CDAUBV1_LOCUS801</name>
</gene>